<organism evidence="1 2">
    <name type="scientific">Dermatophagoides farinae</name>
    <name type="common">American house dust mite</name>
    <dbReference type="NCBI Taxonomy" id="6954"/>
    <lineage>
        <taxon>Eukaryota</taxon>
        <taxon>Metazoa</taxon>
        <taxon>Ecdysozoa</taxon>
        <taxon>Arthropoda</taxon>
        <taxon>Chelicerata</taxon>
        <taxon>Arachnida</taxon>
        <taxon>Acari</taxon>
        <taxon>Acariformes</taxon>
        <taxon>Sarcoptiformes</taxon>
        <taxon>Astigmata</taxon>
        <taxon>Psoroptidia</taxon>
        <taxon>Analgoidea</taxon>
        <taxon>Pyroglyphidae</taxon>
        <taxon>Dermatophagoidinae</taxon>
        <taxon>Dermatophagoides</taxon>
    </lineage>
</organism>
<reference evidence="1" key="1">
    <citation type="submission" date="2013-05" db="EMBL/GenBank/DDBJ databases">
        <authorList>
            <person name="Yim A.K.Y."/>
            <person name="Chan T.F."/>
            <person name="Ji K.M."/>
            <person name="Liu X.Y."/>
            <person name="Zhou J.W."/>
            <person name="Li R.Q."/>
            <person name="Yang K.Y."/>
            <person name="Li J."/>
            <person name="Li M."/>
            <person name="Law P.T.W."/>
            <person name="Wu Y.L."/>
            <person name="Cai Z.L."/>
            <person name="Qin H."/>
            <person name="Bao Y."/>
            <person name="Leung R.K.K."/>
            <person name="Ng P.K.S."/>
            <person name="Zou J."/>
            <person name="Zhong X.J."/>
            <person name="Ran P.X."/>
            <person name="Zhong N.S."/>
            <person name="Liu Z.G."/>
            <person name="Tsui S.K.W."/>
        </authorList>
    </citation>
    <scope>NUCLEOTIDE SEQUENCE</scope>
    <source>
        <strain evidence="1">Derf</strain>
        <tissue evidence="1">Whole organism</tissue>
    </source>
</reference>
<dbReference type="EMBL" id="ASGP02000001">
    <property type="protein sequence ID" value="KAH9529427.1"/>
    <property type="molecule type" value="Genomic_DNA"/>
</dbReference>
<gene>
    <name evidence="1" type="ORF">DERF_003312</name>
</gene>
<name>A0A922IET3_DERFA</name>
<evidence type="ECO:0000313" key="1">
    <source>
        <dbReference type="EMBL" id="KAH9529427.1"/>
    </source>
</evidence>
<keyword evidence="2" id="KW-1185">Reference proteome</keyword>
<reference evidence="1" key="2">
    <citation type="journal article" date="2022" name="Res Sq">
        <title>Comparative Genomics Reveals Insights into the Divergent Evolution of Astigmatic Mites and Household Pest Adaptations.</title>
        <authorList>
            <person name="Xiong Q."/>
            <person name="Wan A.T.-Y."/>
            <person name="Liu X.-Y."/>
            <person name="Fung C.S.-H."/>
            <person name="Xiao X."/>
            <person name="Malainual N."/>
            <person name="Hou J."/>
            <person name="Wang L."/>
            <person name="Wang M."/>
            <person name="Yang K."/>
            <person name="Cui Y."/>
            <person name="Leung E."/>
            <person name="Nong W."/>
            <person name="Shin S.-K."/>
            <person name="Au S."/>
            <person name="Jeong K.Y."/>
            <person name="Chew F.T."/>
            <person name="Hui J."/>
            <person name="Leung T.F."/>
            <person name="Tungtrongchitr A."/>
            <person name="Zhong N."/>
            <person name="Liu Z."/>
            <person name="Tsui S."/>
        </authorList>
    </citation>
    <scope>NUCLEOTIDE SEQUENCE</scope>
    <source>
        <strain evidence="1">Derf</strain>
        <tissue evidence="1">Whole organism</tissue>
    </source>
</reference>
<evidence type="ECO:0000313" key="2">
    <source>
        <dbReference type="Proteomes" id="UP000790347"/>
    </source>
</evidence>
<sequence length="59" mass="7124">MSNAVKEYEDFFFISFLPWENKSNFDEKDNKILVLFGIRSNKFIHYSFHLGIEERTETT</sequence>
<proteinExistence type="predicted"/>
<dbReference type="Proteomes" id="UP000790347">
    <property type="component" value="Unassembled WGS sequence"/>
</dbReference>
<protein>
    <submittedName>
        <fullName evidence="1">Uncharacterized protein</fullName>
    </submittedName>
</protein>
<accession>A0A922IET3</accession>
<dbReference type="AlphaFoldDB" id="A0A922IET3"/>
<comment type="caution">
    <text evidence="1">The sequence shown here is derived from an EMBL/GenBank/DDBJ whole genome shotgun (WGS) entry which is preliminary data.</text>
</comment>